<dbReference type="Gene3D" id="1.20.1070.10">
    <property type="entry name" value="Rhodopsin 7-helix transmembrane proteins"/>
    <property type="match status" value="1"/>
</dbReference>
<organism evidence="9 12">
    <name type="scientific">Adineta steineri</name>
    <dbReference type="NCBI Taxonomy" id="433720"/>
    <lineage>
        <taxon>Eukaryota</taxon>
        <taxon>Metazoa</taxon>
        <taxon>Spiralia</taxon>
        <taxon>Gnathifera</taxon>
        <taxon>Rotifera</taxon>
        <taxon>Eurotatoria</taxon>
        <taxon>Bdelloidea</taxon>
        <taxon>Adinetida</taxon>
        <taxon>Adinetidae</taxon>
        <taxon>Adineta</taxon>
    </lineage>
</organism>
<proteinExistence type="predicted"/>
<keyword evidence="5 7" id="KW-0472">Membrane</keyword>
<dbReference type="SUPFAM" id="SSF81321">
    <property type="entry name" value="Family A G protein-coupled receptor-like"/>
    <property type="match status" value="1"/>
</dbReference>
<keyword evidence="6" id="KW-0675">Receptor</keyword>
<feature type="transmembrane region" description="Helical" evidence="7">
    <location>
        <begin position="96"/>
        <end position="118"/>
    </location>
</feature>
<name>A0A815IRP4_9BILA</name>
<feature type="transmembrane region" description="Helical" evidence="7">
    <location>
        <begin position="54"/>
        <end position="76"/>
    </location>
</feature>
<comment type="subcellular location">
    <subcellularLocation>
        <location evidence="1">Cell membrane</location>
        <topology evidence="1">Multi-pass membrane protein</topology>
    </subcellularLocation>
</comment>
<feature type="transmembrane region" description="Helical" evidence="7">
    <location>
        <begin position="178"/>
        <end position="202"/>
    </location>
</feature>
<feature type="domain" description="G-protein coupled receptors family 1 profile" evidence="8">
    <location>
        <begin position="36"/>
        <end position="284"/>
    </location>
</feature>
<keyword evidence="3 7" id="KW-0812">Transmembrane</keyword>
<dbReference type="Pfam" id="PF00001">
    <property type="entry name" value="7tm_1"/>
    <property type="match status" value="1"/>
</dbReference>
<dbReference type="Proteomes" id="UP000663877">
    <property type="component" value="Unassembled WGS sequence"/>
</dbReference>
<dbReference type="AlphaFoldDB" id="A0A815IRP4"/>
<sequence length="308" mass="35624">MASLVVIDNSTKTIVEPWFIPFDIFILSCNVLSVTIAILLLIRIISDKTCRTVPMLLVGNSCFSTLVFGIAMILVISLTLEKDLKQIQYYDTLCIFAGYFSHVTCAAQNYSFLLQAIYRYFLIVHPFRFVWHSCRMQILFICIAWVFVFVFPMLYLFTGQIVYNVNNQVCELHHKLSFTVIYMGLCLFGIPISAINIIYSILVRYVKKMNANITPNNTLVRARRELKMIRRTVILISIVCTVCFPFQLFLVMSFFNREPKYNFRIAYIFGELSKLCVIITLFLFTDQLKASVRKIIPKPTYTIGTTTL</sequence>
<dbReference type="OrthoDB" id="10076558at2759"/>
<accession>A0A815IRP4</accession>
<keyword evidence="4 7" id="KW-1133">Transmembrane helix</keyword>
<evidence type="ECO:0000313" key="12">
    <source>
        <dbReference type="Proteomes" id="UP000663877"/>
    </source>
</evidence>
<dbReference type="InterPro" id="IPR000276">
    <property type="entry name" value="GPCR_Rhodpsn"/>
</dbReference>
<dbReference type="GO" id="GO:0005886">
    <property type="term" value="C:plasma membrane"/>
    <property type="evidence" value="ECO:0007669"/>
    <property type="project" value="UniProtKB-SubCell"/>
</dbReference>
<evidence type="ECO:0000313" key="9">
    <source>
        <dbReference type="EMBL" id="CAF1371922.1"/>
    </source>
</evidence>
<evidence type="ECO:0000256" key="7">
    <source>
        <dbReference type="SAM" id="Phobius"/>
    </source>
</evidence>
<dbReference type="InterPro" id="IPR017452">
    <property type="entry name" value="GPCR_Rhodpsn_7TM"/>
</dbReference>
<dbReference type="EMBL" id="CAJNOM010000847">
    <property type="protein sequence ID" value="CAF1571143.1"/>
    <property type="molecule type" value="Genomic_DNA"/>
</dbReference>
<dbReference type="PROSITE" id="PS50262">
    <property type="entry name" value="G_PROTEIN_RECEP_F1_2"/>
    <property type="match status" value="1"/>
</dbReference>
<reference evidence="9" key="1">
    <citation type="submission" date="2021-02" db="EMBL/GenBank/DDBJ databases">
        <authorList>
            <person name="Nowell W R."/>
        </authorList>
    </citation>
    <scope>NUCLEOTIDE SEQUENCE</scope>
</reference>
<comment type="caution">
    <text evidence="9">The sequence shown here is derived from an EMBL/GenBank/DDBJ whole genome shotgun (WGS) entry which is preliminary data.</text>
</comment>
<dbReference type="CDD" id="cd00637">
    <property type="entry name" value="7tm_classA_rhodopsin-like"/>
    <property type="match status" value="1"/>
</dbReference>
<dbReference type="Proteomes" id="UP000663832">
    <property type="component" value="Unassembled WGS sequence"/>
</dbReference>
<feature type="transmembrane region" description="Helical" evidence="7">
    <location>
        <begin position="233"/>
        <end position="255"/>
    </location>
</feature>
<protein>
    <recommendedName>
        <fullName evidence="8">G-protein coupled receptors family 1 profile domain-containing protein</fullName>
    </recommendedName>
</protein>
<feature type="transmembrane region" description="Helical" evidence="7">
    <location>
        <begin position="261"/>
        <end position="284"/>
    </location>
</feature>
<dbReference type="PANTHER" id="PTHR24241">
    <property type="entry name" value="NEUROPEPTIDE RECEPTOR-RELATED G-PROTEIN COUPLED RECEPTOR"/>
    <property type="match status" value="1"/>
</dbReference>
<evidence type="ECO:0000256" key="4">
    <source>
        <dbReference type="ARBA" id="ARBA00022989"/>
    </source>
</evidence>
<evidence type="ECO:0000313" key="11">
    <source>
        <dbReference type="Proteomes" id="UP000663832"/>
    </source>
</evidence>
<keyword evidence="11" id="KW-1185">Reference proteome</keyword>
<keyword evidence="2" id="KW-1003">Cell membrane</keyword>
<dbReference type="EMBL" id="CAJNOI010001005">
    <property type="protein sequence ID" value="CAF1371922.1"/>
    <property type="molecule type" value="Genomic_DNA"/>
</dbReference>
<evidence type="ECO:0000256" key="1">
    <source>
        <dbReference type="ARBA" id="ARBA00004651"/>
    </source>
</evidence>
<feature type="transmembrane region" description="Helical" evidence="7">
    <location>
        <begin position="138"/>
        <end position="158"/>
    </location>
</feature>
<evidence type="ECO:0000256" key="2">
    <source>
        <dbReference type="ARBA" id="ARBA00022475"/>
    </source>
</evidence>
<dbReference type="GO" id="GO:0004930">
    <property type="term" value="F:G protein-coupled receptor activity"/>
    <property type="evidence" value="ECO:0007669"/>
    <property type="project" value="InterPro"/>
</dbReference>
<evidence type="ECO:0000256" key="6">
    <source>
        <dbReference type="ARBA" id="ARBA00023170"/>
    </source>
</evidence>
<evidence type="ECO:0000256" key="3">
    <source>
        <dbReference type="ARBA" id="ARBA00022692"/>
    </source>
</evidence>
<evidence type="ECO:0000259" key="8">
    <source>
        <dbReference type="PROSITE" id="PS50262"/>
    </source>
</evidence>
<feature type="transmembrane region" description="Helical" evidence="7">
    <location>
        <begin position="18"/>
        <end position="42"/>
    </location>
</feature>
<gene>
    <name evidence="9" type="ORF">BJG266_LOCUS36078</name>
    <name evidence="10" type="ORF">QVE165_LOCUS48847</name>
</gene>
<evidence type="ECO:0000313" key="10">
    <source>
        <dbReference type="EMBL" id="CAF1571143.1"/>
    </source>
</evidence>
<evidence type="ECO:0000256" key="5">
    <source>
        <dbReference type="ARBA" id="ARBA00023136"/>
    </source>
</evidence>